<protein>
    <submittedName>
        <fullName evidence="1">Uncharacterized protein</fullName>
    </submittedName>
</protein>
<evidence type="ECO:0000313" key="1">
    <source>
        <dbReference type="EMBL" id="QJA50100.1"/>
    </source>
</evidence>
<reference evidence="1" key="1">
    <citation type="submission" date="2020-03" db="EMBL/GenBank/DDBJ databases">
        <title>The deep terrestrial virosphere.</title>
        <authorList>
            <person name="Holmfeldt K."/>
            <person name="Nilsson E."/>
            <person name="Simone D."/>
            <person name="Lopez-Fernandez M."/>
            <person name="Wu X."/>
            <person name="de Brujin I."/>
            <person name="Lundin D."/>
            <person name="Andersson A."/>
            <person name="Bertilsson S."/>
            <person name="Dopson M."/>
        </authorList>
    </citation>
    <scope>NUCLEOTIDE SEQUENCE</scope>
    <source>
        <strain evidence="1">TM448A01607</strain>
        <strain evidence="2">TM448B00775</strain>
    </source>
</reference>
<dbReference type="EMBL" id="MT144174">
    <property type="protein sequence ID" value="QJA50100.1"/>
    <property type="molecule type" value="Genomic_DNA"/>
</dbReference>
<dbReference type="EMBL" id="MT144656">
    <property type="protein sequence ID" value="QJH96577.1"/>
    <property type="molecule type" value="Genomic_DNA"/>
</dbReference>
<accession>A0A6H1ZSC7</accession>
<proteinExistence type="predicted"/>
<organism evidence="1">
    <name type="scientific">viral metagenome</name>
    <dbReference type="NCBI Taxonomy" id="1070528"/>
    <lineage>
        <taxon>unclassified sequences</taxon>
        <taxon>metagenomes</taxon>
        <taxon>organismal metagenomes</taxon>
    </lineage>
</organism>
<gene>
    <name evidence="1" type="ORF">TM448A01607_0002</name>
    <name evidence="2" type="ORF">TM448B00775_0002</name>
</gene>
<evidence type="ECO:0000313" key="2">
    <source>
        <dbReference type="EMBL" id="QJH96577.1"/>
    </source>
</evidence>
<name>A0A6H1ZSC7_9ZZZZ</name>
<dbReference type="AlphaFoldDB" id="A0A6H1ZSC7"/>
<sequence>MKEYTDAIHAKRLLKMLEKKNPCGCCPPAKRFSAGENPNGGWLNQKHKACQVCQNFVGLKIKWWFDGNKCPCQRVGKKRAIKRTWLALEEKGYI</sequence>